<dbReference type="RefSeq" id="WP_092604711.1">
    <property type="nucleotide sequence ID" value="NZ_FNJR01000025.1"/>
</dbReference>
<evidence type="ECO:0000313" key="4">
    <source>
        <dbReference type="Proteomes" id="UP000199497"/>
    </source>
</evidence>
<dbReference type="InterPro" id="IPR036390">
    <property type="entry name" value="WH_DNA-bd_sf"/>
</dbReference>
<sequence length="123" mass="13271">MSTETHDPFHDIDGEVEPFRLALVYAYSGHLLRAAVRLGLPDAVGAEATSVPELADRTGTRPELLRRLLRALTLLGVFRTAGEDAYERTPLSGSCGRAAALPGTRQRQHLAGVGRTGRGNSHR</sequence>
<dbReference type="SUPFAM" id="SSF46785">
    <property type="entry name" value="Winged helix' DNA-binding domain"/>
    <property type="match status" value="1"/>
</dbReference>
<reference evidence="4" key="1">
    <citation type="submission" date="2016-10" db="EMBL/GenBank/DDBJ databases">
        <authorList>
            <person name="Varghese N."/>
            <person name="Submissions S."/>
        </authorList>
    </citation>
    <scope>NUCLEOTIDE SEQUENCE [LARGE SCALE GENOMIC DNA]</scope>
    <source>
        <strain evidence="4">DSM 46732</strain>
    </source>
</reference>
<protein>
    <recommendedName>
        <fullName evidence="2">O-methyltransferase dimerisation domain-containing protein</fullName>
    </recommendedName>
</protein>
<feature type="domain" description="O-methyltransferase dimerisation" evidence="2">
    <location>
        <begin position="30"/>
        <end position="92"/>
    </location>
</feature>
<dbReference type="Pfam" id="PF08100">
    <property type="entry name" value="Dimerisation"/>
    <property type="match status" value="1"/>
</dbReference>
<dbReference type="EMBL" id="FNJR01000025">
    <property type="protein sequence ID" value="SDP97301.1"/>
    <property type="molecule type" value="Genomic_DNA"/>
</dbReference>
<proteinExistence type="predicted"/>
<dbReference type="AlphaFoldDB" id="A0A1H0X2Y8"/>
<evidence type="ECO:0000313" key="3">
    <source>
        <dbReference type="EMBL" id="SDP97301.1"/>
    </source>
</evidence>
<dbReference type="STRING" id="405564.SAMN04487905_1256"/>
<dbReference type="InterPro" id="IPR036388">
    <property type="entry name" value="WH-like_DNA-bd_sf"/>
</dbReference>
<dbReference type="Proteomes" id="UP000199497">
    <property type="component" value="Unassembled WGS sequence"/>
</dbReference>
<dbReference type="InterPro" id="IPR012967">
    <property type="entry name" value="COMT_dimerisation"/>
</dbReference>
<name>A0A1H0X2Y8_9ACTN</name>
<feature type="region of interest" description="Disordered" evidence="1">
    <location>
        <begin position="99"/>
        <end position="123"/>
    </location>
</feature>
<dbReference type="Gene3D" id="1.10.10.10">
    <property type="entry name" value="Winged helix-like DNA-binding domain superfamily/Winged helix DNA-binding domain"/>
    <property type="match status" value="1"/>
</dbReference>
<evidence type="ECO:0000256" key="1">
    <source>
        <dbReference type="SAM" id="MobiDB-lite"/>
    </source>
</evidence>
<gene>
    <name evidence="3" type="ORF">SAMN04487905_1256</name>
</gene>
<evidence type="ECO:0000259" key="2">
    <source>
        <dbReference type="Pfam" id="PF08100"/>
    </source>
</evidence>
<dbReference type="GO" id="GO:0046983">
    <property type="term" value="F:protein dimerization activity"/>
    <property type="evidence" value="ECO:0007669"/>
    <property type="project" value="InterPro"/>
</dbReference>
<keyword evidence="4" id="KW-1185">Reference proteome</keyword>
<accession>A0A1H0X2Y8</accession>
<organism evidence="3 4">
    <name type="scientific">Actinopolyspora xinjiangensis</name>
    <dbReference type="NCBI Taxonomy" id="405564"/>
    <lineage>
        <taxon>Bacteria</taxon>
        <taxon>Bacillati</taxon>
        <taxon>Actinomycetota</taxon>
        <taxon>Actinomycetes</taxon>
        <taxon>Actinopolysporales</taxon>
        <taxon>Actinopolysporaceae</taxon>
        <taxon>Actinopolyspora</taxon>
    </lineage>
</organism>